<protein>
    <recommendedName>
        <fullName evidence="6">DNA-binding protein HU-beta</fullName>
    </recommendedName>
    <alternativeName>
        <fullName evidence="7">HU-1</fullName>
    </alternativeName>
    <alternativeName>
        <fullName evidence="8">NS1</fullName>
    </alternativeName>
</protein>
<dbReference type="PRINTS" id="PR01727">
    <property type="entry name" value="DNABINDINGHU"/>
</dbReference>
<evidence type="ECO:0000256" key="5">
    <source>
        <dbReference type="ARBA" id="ARBA00023125"/>
    </source>
</evidence>
<evidence type="ECO:0000256" key="8">
    <source>
        <dbReference type="ARBA" id="ARBA00041875"/>
    </source>
</evidence>
<dbReference type="SUPFAM" id="SSF47729">
    <property type="entry name" value="IHF-like DNA-binding proteins"/>
    <property type="match status" value="1"/>
</dbReference>
<comment type="caution">
    <text evidence="10">The sequence shown here is derived from an EMBL/GenBank/DDBJ whole genome shotgun (WGS) entry which is preliminary data.</text>
</comment>
<dbReference type="InterPro" id="IPR010992">
    <property type="entry name" value="IHF-like_DNA-bd_dom_sf"/>
</dbReference>
<evidence type="ECO:0000256" key="7">
    <source>
        <dbReference type="ARBA" id="ARBA00041399"/>
    </source>
</evidence>
<dbReference type="SMART" id="SM00411">
    <property type="entry name" value="BHL"/>
    <property type="match status" value="1"/>
</dbReference>
<dbReference type="Gene3D" id="4.10.520.10">
    <property type="entry name" value="IHF-like DNA-binding proteins"/>
    <property type="match status" value="1"/>
</dbReference>
<proteinExistence type="inferred from homology"/>
<evidence type="ECO:0000256" key="1">
    <source>
        <dbReference type="ARBA" id="ARBA00003819"/>
    </source>
</evidence>
<organism evidence="10 11">
    <name type="scientific">Xenorhabdus yunnanensis</name>
    <dbReference type="NCBI Taxonomy" id="3025878"/>
    <lineage>
        <taxon>Bacteria</taxon>
        <taxon>Pseudomonadati</taxon>
        <taxon>Pseudomonadota</taxon>
        <taxon>Gammaproteobacteria</taxon>
        <taxon>Enterobacterales</taxon>
        <taxon>Morganellaceae</taxon>
        <taxon>Xenorhabdus</taxon>
    </lineage>
</organism>
<comment type="function">
    <text evidence="1">Histone-like DNA-binding protein which is capable of wrapping DNA to stabilize it, and thus to prevent its denaturation under extreme environmental conditions.</text>
</comment>
<dbReference type="InterPro" id="IPR000119">
    <property type="entry name" value="Hist_DNA-bd"/>
</dbReference>
<reference evidence="10 11" key="1">
    <citation type="submission" date="2023-02" db="EMBL/GenBank/DDBJ databases">
        <title>Entomopathogenic bacteria.</title>
        <authorList>
            <person name="Machado R.A."/>
        </authorList>
    </citation>
    <scope>NUCLEOTIDE SEQUENCE [LARGE SCALE GENOMIC DNA]</scope>
    <source>
        <strain evidence="10 11">XENO-10</strain>
    </source>
</reference>
<comment type="similarity">
    <text evidence="2 9">Belongs to the bacterial histone-like protein family.</text>
</comment>
<dbReference type="PROSITE" id="PS00045">
    <property type="entry name" value="HISTONE_LIKE"/>
    <property type="match status" value="1"/>
</dbReference>
<evidence type="ECO:0000256" key="4">
    <source>
        <dbReference type="ARBA" id="ARBA00023067"/>
    </source>
</evidence>
<comment type="subunit">
    <text evidence="3">Heterodimer of an alpha and a beta chain.</text>
</comment>
<dbReference type="InterPro" id="IPR020816">
    <property type="entry name" value="Histone-like_DNA-bd_CS"/>
</dbReference>
<dbReference type="PANTHER" id="PTHR33175">
    <property type="entry name" value="DNA-BINDING PROTEIN HU"/>
    <property type="match status" value="1"/>
</dbReference>
<keyword evidence="4" id="KW-0226">DNA condensation</keyword>
<accession>A0ABT5LA06</accession>
<evidence type="ECO:0000256" key="6">
    <source>
        <dbReference type="ARBA" id="ARBA00040491"/>
    </source>
</evidence>
<keyword evidence="5 10" id="KW-0238">DNA-binding</keyword>
<keyword evidence="11" id="KW-1185">Reference proteome</keyword>
<dbReference type="PANTHER" id="PTHR33175:SF3">
    <property type="entry name" value="DNA-BINDING PROTEIN HU-BETA"/>
    <property type="match status" value="1"/>
</dbReference>
<dbReference type="GO" id="GO:0003677">
    <property type="term" value="F:DNA binding"/>
    <property type="evidence" value="ECO:0007669"/>
    <property type="project" value="UniProtKB-KW"/>
</dbReference>
<name>A0ABT5LA06_9GAMM</name>
<dbReference type="Pfam" id="PF00216">
    <property type="entry name" value="Bac_DNA_binding"/>
    <property type="match status" value="1"/>
</dbReference>
<evidence type="ECO:0000256" key="2">
    <source>
        <dbReference type="ARBA" id="ARBA00010529"/>
    </source>
</evidence>
<dbReference type="EMBL" id="JAQRFI010000001">
    <property type="protein sequence ID" value="MDC9587841.1"/>
    <property type="molecule type" value="Genomic_DNA"/>
</dbReference>
<sequence>MIRVNKSQLIDKIAADVNISKAAAGRVVDAFISSVSGALKDGDDVALVGFGTFTVRERAARTGRNPQTGKEIEIAAAKVPSFRSGKSLKDAVNS</sequence>
<gene>
    <name evidence="10" type="primary">hupB</name>
    <name evidence="10" type="ORF">PSI23_00535</name>
</gene>
<dbReference type="Proteomes" id="UP001217178">
    <property type="component" value="Unassembled WGS sequence"/>
</dbReference>
<evidence type="ECO:0000313" key="11">
    <source>
        <dbReference type="Proteomes" id="UP001217178"/>
    </source>
</evidence>
<dbReference type="RefSeq" id="WP_273553284.1">
    <property type="nucleotide sequence ID" value="NZ_JAQRFI010000001.1"/>
</dbReference>
<dbReference type="NCBIfam" id="NF007945">
    <property type="entry name" value="PRK10664.1"/>
    <property type="match status" value="1"/>
</dbReference>
<evidence type="ECO:0000256" key="9">
    <source>
        <dbReference type="RuleBase" id="RU003939"/>
    </source>
</evidence>
<evidence type="ECO:0000313" key="10">
    <source>
        <dbReference type="EMBL" id="MDC9587841.1"/>
    </source>
</evidence>
<evidence type="ECO:0000256" key="3">
    <source>
        <dbReference type="ARBA" id="ARBA00011870"/>
    </source>
</evidence>
<dbReference type="CDD" id="cd13831">
    <property type="entry name" value="HU"/>
    <property type="match status" value="1"/>
</dbReference>